<evidence type="ECO:0000313" key="6">
    <source>
        <dbReference type="EMBL" id="CEG12057.1"/>
    </source>
</evidence>
<feature type="transmembrane region" description="Helical" evidence="5">
    <location>
        <begin position="40"/>
        <end position="64"/>
    </location>
</feature>
<gene>
    <name evidence="6" type="ORF">MSIBF_A1900005</name>
</gene>
<dbReference type="GO" id="GO:0016020">
    <property type="term" value="C:membrane"/>
    <property type="evidence" value="ECO:0007669"/>
    <property type="project" value="UniProtKB-SubCell"/>
</dbReference>
<keyword evidence="2 5" id="KW-0812">Transmembrane</keyword>
<comment type="subcellular location">
    <subcellularLocation>
        <location evidence="1">Membrane</location>
        <topology evidence="1">Multi-pass membrane protein</topology>
    </subcellularLocation>
</comment>
<name>A0A098E7R2_9ZZZZ</name>
<evidence type="ECO:0000256" key="5">
    <source>
        <dbReference type="SAM" id="Phobius"/>
    </source>
</evidence>
<organism evidence="6">
    <name type="scientific">groundwater metagenome</name>
    <dbReference type="NCBI Taxonomy" id="717931"/>
    <lineage>
        <taxon>unclassified sequences</taxon>
        <taxon>metagenomes</taxon>
        <taxon>ecological metagenomes</taxon>
    </lineage>
</organism>
<dbReference type="InterPro" id="IPR011701">
    <property type="entry name" value="MFS"/>
</dbReference>
<keyword evidence="3 5" id="KW-1133">Transmembrane helix</keyword>
<feature type="transmembrane region" description="Helical" evidence="5">
    <location>
        <begin position="319"/>
        <end position="338"/>
    </location>
</feature>
<dbReference type="EMBL" id="CCXY01000102">
    <property type="protein sequence ID" value="CEG12057.1"/>
    <property type="molecule type" value="Genomic_DNA"/>
</dbReference>
<protein>
    <recommendedName>
        <fullName evidence="7">Major facilitator superfamily (MFS) profile domain-containing protein</fullName>
    </recommendedName>
</protein>
<evidence type="ECO:0000256" key="1">
    <source>
        <dbReference type="ARBA" id="ARBA00004141"/>
    </source>
</evidence>
<dbReference type="PANTHER" id="PTHR23294:SF0">
    <property type="entry name" value="UNC93-LIKE PROTEIN MFSD11"/>
    <property type="match status" value="1"/>
</dbReference>
<feature type="transmembrane region" description="Helical" evidence="5">
    <location>
        <begin position="262"/>
        <end position="280"/>
    </location>
</feature>
<dbReference type="InterPro" id="IPR036259">
    <property type="entry name" value="MFS_trans_sf"/>
</dbReference>
<sequence length="373" mass="41622">MNVDKNFLVFSIAFGLIFFSFAAAQLYLTVEFNKTSNLDIAFMSILLIYLFAAIFSPISAYVVSKFNPKKGIIISGIVYLIFCGVLVTKNEMAIYIVSALLGIASSVLWTSCGTYILSITSKNYYGRALGIFNTVFSLMCILGMLTLGTLLSYYDFKISYLLILIPGIAGFFMLFRINDLKISKCPNFKEGLKNFFNPKFLIFLPVYVAQGFLFSLTIGVIPIEIKDMFSEIFVGIFGMLFYLIPLFSAYGVGKISDRLGRPVLFIACYILIGVAMLIMLNKENFILGIFIFAIAFSFTRVLLIAYVGDLCKGKNLESGNALFNTALNLGVVFGFLTFMLIKNNNSGGDLIYIISFFITIFSLLGFVVEKKFR</sequence>
<feature type="transmembrane region" description="Helical" evidence="5">
    <location>
        <begin position="286"/>
        <end position="307"/>
    </location>
</feature>
<feature type="transmembrane region" description="Helical" evidence="5">
    <location>
        <begin position="129"/>
        <end position="154"/>
    </location>
</feature>
<evidence type="ECO:0000256" key="2">
    <source>
        <dbReference type="ARBA" id="ARBA00022692"/>
    </source>
</evidence>
<dbReference type="AlphaFoldDB" id="A0A098E7R2"/>
<feature type="transmembrane region" description="Helical" evidence="5">
    <location>
        <begin position="71"/>
        <end position="88"/>
    </location>
</feature>
<feature type="transmembrane region" description="Helical" evidence="5">
    <location>
        <begin position="7"/>
        <end position="28"/>
    </location>
</feature>
<dbReference type="PANTHER" id="PTHR23294">
    <property type="entry name" value="ET TRANSLATION PRODUCT-RELATED"/>
    <property type="match status" value="1"/>
</dbReference>
<dbReference type="SUPFAM" id="SSF103473">
    <property type="entry name" value="MFS general substrate transporter"/>
    <property type="match status" value="1"/>
</dbReference>
<keyword evidence="4 5" id="KW-0472">Membrane</keyword>
<feature type="transmembrane region" description="Helical" evidence="5">
    <location>
        <begin position="350"/>
        <end position="368"/>
    </location>
</feature>
<accession>A0A098E7R2</accession>
<evidence type="ECO:0000256" key="3">
    <source>
        <dbReference type="ARBA" id="ARBA00022989"/>
    </source>
</evidence>
<evidence type="ECO:0008006" key="7">
    <source>
        <dbReference type="Google" id="ProtNLM"/>
    </source>
</evidence>
<feature type="transmembrane region" description="Helical" evidence="5">
    <location>
        <begin position="94"/>
        <end position="117"/>
    </location>
</feature>
<dbReference type="GO" id="GO:0022857">
    <property type="term" value="F:transmembrane transporter activity"/>
    <property type="evidence" value="ECO:0007669"/>
    <property type="project" value="InterPro"/>
</dbReference>
<feature type="transmembrane region" description="Helical" evidence="5">
    <location>
        <begin position="160"/>
        <end position="179"/>
    </location>
</feature>
<feature type="transmembrane region" description="Helical" evidence="5">
    <location>
        <begin position="200"/>
        <end position="223"/>
    </location>
</feature>
<evidence type="ECO:0000256" key="4">
    <source>
        <dbReference type="ARBA" id="ARBA00023136"/>
    </source>
</evidence>
<reference evidence="6" key="1">
    <citation type="submission" date="2014-09" db="EMBL/GenBank/DDBJ databases">
        <authorList>
            <person name="Probst J Alexander"/>
        </authorList>
    </citation>
    <scope>NUCLEOTIDE SEQUENCE</scope>
</reference>
<dbReference type="InterPro" id="IPR051617">
    <property type="entry name" value="UNC-93-like_regulator"/>
</dbReference>
<proteinExistence type="predicted"/>
<dbReference type="Pfam" id="PF07690">
    <property type="entry name" value="MFS_1"/>
    <property type="match status" value="1"/>
</dbReference>
<feature type="transmembrane region" description="Helical" evidence="5">
    <location>
        <begin position="229"/>
        <end position="250"/>
    </location>
</feature>
<dbReference type="Gene3D" id="1.20.1250.20">
    <property type="entry name" value="MFS general substrate transporter like domains"/>
    <property type="match status" value="2"/>
</dbReference>